<protein>
    <submittedName>
        <fullName evidence="1">Uncharacterized protein</fullName>
    </submittedName>
</protein>
<reference evidence="1 2" key="1">
    <citation type="journal article" date="2020" name="Genomics">
        <title>Complete, high-quality genomes from long-read metagenomic sequencing of two wolf lichen thalli reveals enigmatic genome architecture.</title>
        <authorList>
            <person name="McKenzie S.K."/>
            <person name="Walston R.F."/>
            <person name="Allen J.L."/>
        </authorList>
    </citation>
    <scope>NUCLEOTIDE SEQUENCE [LARGE SCALE GENOMIC DNA]</scope>
    <source>
        <strain evidence="1">WasteWater2</strain>
    </source>
</reference>
<evidence type="ECO:0000313" key="1">
    <source>
        <dbReference type="EMBL" id="KAF6232011.1"/>
    </source>
</evidence>
<keyword evidence="2" id="KW-1185">Reference proteome</keyword>
<organism evidence="1 2">
    <name type="scientific">Letharia columbiana</name>
    <dbReference type="NCBI Taxonomy" id="112416"/>
    <lineage>
        <taxon>Eukaryota</taxon>
        <taxon>Fungi</taxon>
        <taxon>Dikarya</taxon>
        <taxon>Ascomycota</taxon>
        <taxon>Pezizomycotina</taxon>
        <taxon>Lecanoromycetes</taxon>
        <taxon>OSLEUM clade</taxon>
        <taxon>Lecanoromycetidae</taxon>
        <taxon>Lecanorales</taxon>
        <taxon>Lecanorineae</taxon>
        <taxon>Parmeliaceae</taxon>
        <taxon>Letharia</taxon>
    </lineage>
</organism>
<dbReference type="EMBL" id="JACCJC010000052">
    <property type="protein sequence ID" value="KAF6232011.1"/>
    <property type="molecule type" value="Genomic_DNA"/>
</dbReference>
<dbReference type="Proteomes" id="UP000578531">
    <property type="component" value="Unassembled WGS sequence"/>
</dbReference>
<proteinExistence type="predicted"/>
<gene>
    <name evidence="1" type="ORF">HO173_009848</name>
</gene>
<dbReference type="GeneID" id="59291497"/>
<sequence>MEANVSWPSKSPTSDVLEIPANFLPAGDIIVQDLQEADLGFHEEPVVRFAYEKFVLQHARRHLCLDTFNAAGARMGRSHFRRRQMIPDADTVLKRSLKELKRTIDLKKVCLYVQVVDAERLRAPWPSGKGR</sequence>
<accession>A0A8H6FNZ2</accession>
<name>A0A8H6FNZ2_9LECA</name>
<dbReference type="AlphaFoldDB" id="A0A8H6FNZ2"/>
<comment type="caution">
    <text evidence="1">The sequence shown here is derived from an EMBL/GenBank/DDBJ whole genome shotgun (WGS) entry which is preliminary data.</text>
</comment>
<evidence type="ECO:0000313" key="2">
    <source>
        <dbReference type="Proteomes" id="UP000578531"/>
    </source>
</evidence>
<dbReference type="RefSeq" id="XP_037161442.1">
    <property type="nucleotide sequence ID" value="XM_037311736.1"/>
</dbReference>
<dbReference type="OrthoDB" id="5360893at2759"/>